<organism evidence="6 7">
    <name type="scientific">Archangium lansingense</name>
    <dbReference type="NCBI Taxonomy" id="2995310"/>
    <lineage>
        <taxon>Bacteria</taxon>
        <taxon>Pseudomonadati</taxon>
        <taxon>Myxococcota</taxon>
        <taxon>Myxococcia</taxon>
        <taxon>Myxococcales</taxon>
        <taxon>Cystobacterineae</taxon>
        <taxon>Archangiaceae</taxon>
        <taxon>Archangium</taxon>
    </lineage>
</organism>
<dbReference type="SUPFAM" id="SSF53041">
    <property type="entry name" value="Resolvase-like"/>
    <property type="match status" value="1"/>
</dbReference>
<dbReference type="Pfam" id="PF07508">
    <property type="entry name" value="Recombinase"/>
    <property type="match status" value="1"/>
</dbReference>
<protein>
    <submittedName>
        <fullName evidence="6">Recombinase family protein</fullName>
    </submittedName>
</protein>
<dbReference type="Proteomes" id="UP001207654">
    <property type="component" value="Unassembled WGS sequence"/>
</dbReference>
<evidence type="ECO:0000313" key="5">
    <source>
        <dbReference type="EMBL" id="MCY1080601.1"/>
    </source>
</evidence>
<dbReference type="PANTHER" id="PTHR30461:SF23">
    <property type="entry name" value="DNA RECOMBINASE-RELATED"/>
    <property type="match status" value="1"/>
</dbReference>
<dbReference type="InterPro" id="IPR006119">
    <property type="entry name" value="Resolv_N"/>
</dbReference>
<keyword evidence="7" id="KW-1185">Reference proteome</keyword>
<dbReference type="InterPro" id="IPR011109">
    <property type="entry name" value="DNA_bind_recombinase_dom"/>
</dbReference>
<evidence type="ECO:0000256" key="1">
    <source>
        <dbReference type="SAM" id="Coils"/>
    </source>
</evidence>
<reference evidence="6 7" key="1">
    <citation type="submission" date="2022-11" db="EMBL/GenBank/DDBJ databases">
        <title>Minimal conservation of predation-associated metabolite biosynthetic gene clusters underscores biosynthetic potential of Myxococcota including descriptions for ten novel species: Archangium lansinium sp. nov., Myxococcus landrumus sp. nov., Nannocystis bai.</title>
        <authorList>
            <person name="Ahearne A."/>
            <person name="Stevens C."/>
            <person name="Phillips K."/>
        </authorList>
    </citation>
    <scope>NUCLEOTIDE SEQUENCE [LARGE SCALE GENOMIC DNA]</scope>
    <source>
        <strain evidence="6 7">MIWBW</strain>
    </source>
</reference>
<accession>A0ABT4AJP6</accession>
<dbReference type="CDD" id="cd00338">
    <property type="entry name" value="Ser_Recombinase"/>
    <property type="match status" value="1"/>
</dbReference>
<name>A0ABT4AJP6_9BACT</name>
<dbReference type="Pfam" id="PF00239">
    <property type="entry name" value="Resolvase"/>
    <property type="match status" value="1"/>
</dbReference>
<dbReference type="EMBL" id="JAPNKA010000001">
    <property type="protein sequence ID" value="MCY1080601.1"/>
    <property type="molecule type" value="Genomic_DNA"/>
</dbReference>
<feature type="coiled-coil region" evidence="1">
    <location>
        <begin position="447"/>
        <end position="478"/>
    </location>
</feature>
<dbReference type="RefSeq" id="WP_267539254.1">
    <property type="nucleotide sequence ID" value="NZ_JAPNKA010000001.1"/>
</dbReference>
<feature type="domain" description="Recombinase" evidence="4">
    <location>
        <begin position="171"/>
        <end position="314"/>
    </location>
</feature>
<dbReference type="InterPro" id="IPR050639">
    <property type="entry name" value="SSR_resolvase"/>
</dbReference>
<evidence type="ECO:0000256" key="2">
    <source>
        <dbReference type="SAM" id="MobiDB-lite"/>
    </source>
</evidence>
<evidence type="ECO:0000259" key="3">
    <source>
        <dbReference type="PROSITE" id="PS51736"/>
    </source>
</evidence>
<dbReference type="PROSITE" id="PS51737">
    <property type="entry name" value="RECOMBINASE_DNA_BIND"/>
    <property type="match status" value="1"/>
</dbReference>
<dbReference type="Gene3D" id="3.40.50.1390">
    <property type="entry name" value="Resolvase, N-terminal catalytic domain"/>
    <property type="match status" value="1"/>
</dbReference>
<keyword evidence="1" id="KW-0175">Coiled coil</keyword>
<dbReference type="InterPro" id="IPR038109">
    <property type="entry name" value="DNA_bind_recomb_sf"/>
</dbReference>
<feature type="domain" description="Resolvase/invertase-type recombinase catalytic" evidence="3">
    <location>
        <begin position="13"/>
        <end position="164"/>
    </location>
</feature>
<dbReference type="EMBL" id="JAPNKA010000001">
    <property type="protein sequence ID" value="MCY1081806.1"/>
    <property type="molecule type" value="Genomic_DNA"/>
</dbReference>
<dbReference type="Gene3D" id="3.90.1750.20">
    <property type="entry name" value="Putative Large Serine Recombinase, Chain B, Domain 2"/>
    <property type="match status" value="1"/>
</dbReference>
<feature type="region of interest" description="Disordered" evidence="2">
    <location>
        <begin position="687"/>
        <end position="707"/>
    </location>
</feature>
<dbReference type="SMART" id="SM00857">
    <property type="entry name" value="Resolvase"/>
    <property type="match status" value="1"/>
</dbReference>
<evidence type="ECO:0000313" key="6">
    <source>
        <dbReference type="EMBL" id="MCY1081806.1"/>
    </source>
</evidence>
<proteinExistence type="predicted"/>
<dbReference type="PANTHER" id="PTHR30461">
    <property type="entry name" value="DNA-INVERTASE FROM LAMBDOID PROPHAGE"/>
    <property type="match status" value="1"/>
</dbReference>
<dbReference type="InterPro" id="IPR036162">
    <property type="entry name" value="Resolvase-like_N_sf"/>
</dbReference>
<dbReference type="Pfam" id="PF13408">
    <property type="entry name" value="Zn_ribbon_recom"/>
    <property type="match status" value="1"/>
</dbReference>
<dbReference type="InterPro" id="IPR025827">
    <property type="entry name" value="Zn_ribbon_recom_dom"/>
</dbReference>
<dbReference type="PROSITE" id="PS51736">
    <property type="entry name" value="RECOMBINASES_3"/>
    <property type="match status" value="1"/>
</dbReference>
<evidence type="ECO:0000313" key="7">
    <source>
        <dbReference type="Proteomes" id="UP001207654"/>
    </source>
</evidence>
<gene>
    <name evidence="5" type="ORF">OV287_39775</name>
    <name evidence="6" type="ORF">OV287_45895</name>
</gene>
<evidence type="ECO:0000259" key="4">
    <source>
        <dbReference type="PROSITE" id="PS51737"/>
    </source>
</evidence>
<sequence length="707" mass="82455">MNEKIRATHLERRAIVYLRQSTLKQVHEHHESTARQYALQQRASELGWPTERIDTLDEDMGQSGASASWRAGFQRLAEDVARGRVGAIFSLEVSRLARSSADWHRLLELCALADVLIADEDSVYSPRDYNDRLLLGLKGTMSEAEQYWMRLRLQGGRLSKAKRGELFLPPPVGYEWDESTQRLRLDPDEQVQRMVRLVFERFRMEGSAFAVMRYFERNGLKMPVRDQRMHQVRWGPTRHGTILQMLHNPAYAGAYVFGRREEQLALVDGQLKRRRITRMPQEEWKVCLRDHHPAYIPWEDYLANQKKLHENRSNSKLPDQRGAAREGHALLQGLVLCGRCGHRMQTRYHGRRRHAYYECRSPTPEGGDKSMCWMVAAAAIDEAVARLFLEVTQPPEIELGLAVAREVERQVGEVHHQWKLRLERVRYEAQLAERRYKAIDPDNRVVARTLEREWNDRLRELEETEHEYQAVLQREKLELTDKDRAKIIALAKDLPRVWHAKSTTNAERKNLLRILVREVTLNPIEVPERMTRIQVVWQTGAVSDFSVPRRTRFDARKTSAEAIECIRMLFEEKKSDDEIAAELNRRGLRSGVERPWDAKAVSWVRWRHGLHRVPVPPQAGRQPTRRVDGLYSVRGVAEYFNVTRWIVYYWIKEGWLKGVEGGGMGRCWWFKLDGQAIKRLTDARARGYGPGGRSHSKTHLQEEGHYA</sequence>
<comment type="caution">
    <text evidence="6">The sequence shown here is derived from an EMBL/GenBank/DDBJ whole genome shotgun (WGS) entry which is preliminary data.</text>
</comment>